<keyword evidence="3" id="KW-1185">Reference proteome</keyword>
<dbReference type="VEuPathDB" id="MicrosporidiaDB:DI09_16p220"/>
<dbReference type="HOGENOM" id="CLU_357549_0_0_1"/>
<comment type="caution">
    <text evidence="2">The sequence shown here is derived from an EMBL/GenBank/DDBJ whole genome shotgun (WGS) entry which is preliminary data.</text>
</comment>
<name>A0A098VTP7_9MICR</name>
<dbReference type="RefSeq" id="XP_013238895.1">
    <property type="nucleotide sequence ID" value="XM_013383441.1"/>
</dbReference>
<evidence type="ECO:0000256" key="1">
    <source>
        <dbReference type="SAM" id="MobiDB-lite"/>
    </source>
</evidence>
<feature type="region of interest" description="Disordered" evidence="1">
    <location>
        <begin position="652"/>
        <end position="683"/>
    </location>
</feature>
<protein>
    <submittedName>
        <fullName evidence="2">Uncharacterized protein</fullName>
    </submittedName>
</protein>
<organism evidence="2 3">
    <name type="scientific">Mitosporidium daphniae</name>
    <dbReference type="NCBI Taxonomy" id="1485682"/>
    <lineage>
        <taxon>Eukaryota</taxon>
        <taxon>Fungi</taxon>
        <taxon>Fungi incertae sedis</taxon>
        <taxon>Microsporidia</taxon>
        <taxon>Mitosporidium</taxon>
    </lineage>
</organism>
<proteinExistence type="predicted"/>
<evidence type="ECO:0000313" key="2">
    <source>
        <dbReference type="EMBL" id="KGG52468.1"/>
    </source>
</evidence>
<reference evidence="2 3" key="1">
    <citation type="submission" date="2014-04" db="EMBL/GenBank/DDBJ databases">
        <title>A new species of microsporidia sheds light on the evolution of extreme parasitism.</title>
        <authorList>
            <person name="Haag K.L."/>
            <person name="James T.Y."/>
            <person name="Larsson R."/>
            <person name="Schaer T.M."/>
            <person name="Refardt D."/>
            <person name="Pombert J.-F."/>
            <person name="Ebert D."/>
        </authorList>
    </citation>
    <scope>NUCLEOTIDE SEQUENCE [LARGE SCALE GENOMIC DNA]</scope>
    <source>
        <strain evidence="2 3">UGP3</strain>
        <tissue evidence="2">Spores</tissue>
    </source>
</reference>
<dbReference type="Proteomes" id="UP000029725">
    <property type="component" value="Unassembled WGS sequence"/>
</dbReference>
<accession>A0A098VTP7</accession>
<dbReference type="GeneID" id="25258642"/>
<sequence>MQLHAHESGVLPLEKLLRVQLQEAASPRNIFIALMAMLATLNGHEAAEQKTATFLLASKLVSQERNAIGVALLKSASASLIECLWDGLTLISSTRSLKISALHCKSDAKQPPVMAAASKENNATAIAALGYLLSIVAPSKFYLFFQRALPVDQQLLLSVVECAFEHIEAGPSKDKLITALLKIGNKLPSQLIRILVKGYATLASCSHILFNPENSCHKEEESEQMKTQSVVGALISSAVFTDRNSTDFFMASVVPFSQTVPVHRRIQLLSLLQTLRVCTEALACWLAQAMNNDSSVLTVQVLMRSIFIDRGSCDPIPLLAKLATALGEVASSERKDLLRVIGLLVRNFLSETQCIGLSQRIMSEIEGSMMAPTVCSACPTSWDILAVLAPRSSDALQFLLKHAVAHSVSSEKAPLRALENFITQCNDDDNSHHIQVARILTAAAPSKLTYRMLEKILTPALTESEPKILAMVVLGLKERSSFVRTCATRMVRTLALATAAHPEVMVRLLGRIAAGVATSTHPLARAASLKALALTVGCMVSTEHSAPFDEHSQASSGSLEASSPFAYLKELPRLIDYIRPEARTEVEDATLVLVAIFKKIPSRKLVERIFTLAPTPLLRSFVSLLIVKGMEDLVPENQRRIVTAVRKARSRLRRKAQSHRLPKIGGSSSPVQSRDQQEYSQDEDELNYDIHGRLVLPEDQFIDHLNPCHPAVEEKEIDSIEQPERHSAAAPERRRKRLIPSQKVLKSYSFIPLSRKLLGTHREQFIASITITIKVRNQNRGVHY</sequence>
<dbReference type="EMBL" id="JMKJ01000077">
    <property type="protein sequence ID" value="KGG52468.1"/>
    <property type="molecule type" value="Genomic_DNA"/>
</dbReference>
<gene>
    <name evidence="2" type="ORF">DI09_16p220</name>
</gene>
<feature type="region of interest" description="Disordered" evidence="1">
    <location>
        <begin position="714"/>
        <end position="735"/>
    </location>
</feature>
<feature type="compositionally biased region" description="Basic and acidic residues" evidence="1">
    <location>
        <begin position="714"/>
        <end position="727"/>
    </location>
</feature>
<dbReference type="AlphaFoldDB" id="A0A098VTP7"/>
<feature type="compositionally biased region" description="Basic residues" evidence="1">
    <location>
        <begin position="652"/>
        <end position="662"/>
    </location>
</feature>
<evidence type="ECO:0000313" key="3">
    <source>
        <dbReference type="Proteomes" id="UP000029725"/>
    </source>
</evidence>